<dbReference type="RefSeq" id="WP_280578613.1">
    <property type="nucleotide sequence ID" value="NZ_JARXRO010000016.1"/>
</dbReference>
<keyword evidence="3" id="KW-1185">Reference proteome</keyword>
<dbReference type="EMBL" id="JARXRO010000016">
    <property type="protein sequence ID" value="MDH5834232.1"/>
    <property type="molecule type" value="Genomic_DNA"/>
</dbReference>
<evidence type="ECO:0000313" key="3">
    <source>
        <dbReference type="Proteomes" id="UP001156873"/>
    </source>
</evidence>
<dbReference type="Proteomes" id="UP001156873">
    <property type="component" value="Unassembled WGS sequence"/>
</dbReference>
<comment type="caution">
    <text evidence="2">The sequence shown here is derived from an EMBL/GenBank/DDBJ whole genome shotgun (WGS) entry which is preliminary data.</text>
</comment>
<accession>A0ABT6JU73</accession>
<reference evidence="2 3" key="1">
    <citation type="submission" date="2023-04" db="EMBL/GenBank/DDBJ databases">
        <title>Luteimonas sp. M1R5S59.</title>
        <authorList>
            <person name="Sun J.-Q."/>
        </authorList>
    </citation>
    <scope>NUCLEOTIDE SEQUENCE [LARGE SCALE GENOMIC DNA]</scope>
    <source>
        <strain evidence="2 3">M1R5S59</strain>
    </source>
</reference>
<evidence type="ECO:0000256" key="1">
    <source>
        <dbReference type="SAM" id="MobiDB-lite"/>
    </source>
</evidence>
<name>A0ABT6JU73_9GAMM</name>
<organism evidence="2 3">
    <name type="scientific">Luteimonas kalidii</name>
    <dbReference type="NCBI Taxonomy" id="3042025"/>
    <lineage>
        <taxon>Bacteria</taxon>
        <taxon>Pseudomonadati</taxon>
        <taxon>Pseudomonadota</taxon>
        <taxon>Gammaproteobacteria</taxon>
        <taxon>Lysobacterales</taxon>
        <taxon>Lysobacteraceae</taxon>
        <taxon>Luteimonas</taxon>
    </lineage>
</organism>
<evidence type="ECO:0000313" key="2">
    <source>
        <dbReference type="EMBL" id="MDH5834232.1"/>
    </source>
</evidence>
<feature type="region of interest" description="Disordered" evidence="1">
    <location>
        <begin position="81"/>
        <end position="104"/>
    </location>
</feature>
<sequence>MRYSAQIHSDYRKLVREIGAVMDLDAFARLWIRENGLEHEKIPKALIDTLRPELVAKAVATMDTRLDLAEQEWQQELFKQSKRKADNERKLATKHTNTAKTELGRATRKVATIRAVIK</sequence>
<protein>
    <submittedName>
        <fullName evidence="2">Uncharacterized protein</fullName>
    </submittedName>
</protein>
<gene>
    <name evidence="2" type="ORF">QFW81_09880</name>
</gene>
<proteinExistence type="predicted"/>